<feature type="chain" id="PRO_5040147297" description="Secreted protein" evidence="1">
    <location>
        <begin position="22"/>
        <end position="72"/>
    </location>
</feature>
<protein>
    <recommendedName>
        <fullName evidence="4">Secreted protein</fullName>
    </recommendedName>
</protein>
<feature type="signal peptide" evidence="1">
    <location>
        <begin position="1"/>
        <end position="21"/>
    </location>
</feature>
<dbReference type="AlphaFoldDB" id="A0A9P7YWG4"/>
<evidence type="ECO:0000313" key="3">
    <source>
        <dbReference type="Proteomes" id="UP000887226"/>
    </source>
</evidence>
<sequence length="72" mass="7885">MCCLLVSSACIIAGGFMPTYSIEVNYAWGKAFILHFLTEPQYSRAVIGLTVHGPRDPSKCRSLCSALYLSLI</sequence>
<dbReference type="Proteomes" id="UP000887226">
    <property type="component" value="Unassembled WGS sequence"/>
</dbReference>
<keyword evidence="1" id="KW-0732">Signal</keyword>
<dbReference type="EMBL" id="MU254378">
    <property type="protein sequence ID" value="KAG9240662.1"/>
    <property type="molecule type" value="Genomic_DNA"/>
</dbReference>
<name>A0A9P7YWG4_9HELO</name>
<gene>
    <name evidence="2" type="ORF">BJ878DRAFT_276672</name>
</gene>
<evidence type="ECO:0000313" key="2">
    <source>
        <dbReference type="EMBL" id="KAG9240662.1"/>
    </source>
</evidence>
<reference evidence="2" key="1">
    <citation type="journal article" date="2021" name="IMA Fungus">
        <title>Genomic characterization of three marine fungi, including Emericellopsis atlantica sp. nov. with signatures of a generalist lifestyle and marine biomass degradation.</title>
        <authorList>
            <person name="Hagestad O.C."/>
            <person name="Hou L."/>
            <person name="Andersen J.H."/>
            <person name="Hansen E.H."/>
            <person name="Altermark B."/>
            <person name="Li C."/>
            <person name="Kuhnert E."/>
            <person name="Cox R.J."/>
            <person name="Crous P.W."/>
            <person name="Spatafora J.W."/>
            <person name="Lail K."/>
            <person name="Amirebrahimi M."/>
            <person name="Lipzen A."/>
            <person name="Pangilinan J."/>
            <person name="Andreopoulos W."/>
            <person name="Hayes R.D."/>
            <person name="Ng V."/>
            <person name="Grigoriev I.V."/>
            <person name="Jackson S.A."/>
            <person name="Sutton T.D.S."/>
            <person name="Dobson A.D.W."/>
            <person name="Rama T."/>
        </authorList>
    </citation>
    <scope>NUCLEOTIDE SEQUENCE</scope>
    <source>
        <strain evidence="2">TRa3180A</strain>
    </source>
</reference>
<evidence type="ECO:0008006" key="4">
    <source>
        <dbReference type="Google" id="ProtNLM"/>
    </source>
</evidence>
<accession>A0A9P7YWG4</accession>
<comment type="caution">
    <text evidence="2">The sequence shown here is derived from an EMBL/GenBank/DDBJ whole genome shotgun (WGS) entry which is preliminary data.</text>
</comment>
<organism evidence="2 3">
    <name type="scientific">Calycina marina</name>
    <dbReference type="NCBI Taxonomy" id="1763456"/>
    <lineage>
        <taxon>Eukaryota</taxon>
        <taxon>Fungi</taxon>
        <taxon>Dikarya</taxon>
        <taxon>Ascomycota</taxon>
        <taxon>Pezizomycotina</taxon>
        <taxon>Leotiomycetes</taxon>
        <taxon>Helotiales</taxon>
        <taxon>Pezizellaceae</taxon>
        <taxon>Calycina</taxon>
    </lineage>
</organism>
<proteinExistence type="predicted"/>
<evidence type="ECO:0000256" key="1">
    <source>
        <dbReference type="SAM" id="SignalP"/>
    </source>
</evidence>
<keyword evidence="3" id="KW-1185">Reference proteome</keyword>